<sequence length="123" mass="14202">MSVTVTCTANPEEHTCEAYDEPFGEIVLGVIDQIIFESETRPLPTTAELEENERQRQREVASRMAREEARALGLVEFTAHVRPDGRAPDGKTWSYTRGEWVREDFRKQQQQQVVDKSEYVEVD</sequence>
<dbReference type="RefSeq" id="XP_007511782.1">
    <property type="nucleotide sequence ID" value="XM_007511720.1"/>
</dbReference>
<dbReference type="AlphaFoldDB" id="K8F8J8"/>
<gene>
    <name evidence="1" type="ORF">Bathy08g04740</name>
</gene>
<evidence type="ECO:0000313" key="1">
    <source>
        <dbReference type="EMBL" id="CCO17903.1"/>
    </source>
</evidence>
<accession>K8F8J8</accession>
<protein>
    <submittedName>
        <fullName evidence="1">Uncharacterized protein</fullName>
    </submittedName>
</protein>
<reference evidence="1 2" key="1">
    <citation type="submission" date="2011-10" db="EMBL/GenBank/DDBJ databases">
        <authorList>
            <person name="Genoscope - CEA"/>
        </authorList>
    </citation>
    <scope>NUCLEOTIDE SEQUENCE [LARGE SCALE GENOMIC DNA]</scope>
    <source>
        <strain evidence="1 2">RCC 1105</strain>
    </source>
</reference>
<dbReference type="KEGG" id="bpg:Bathy08g04740"/>
<name>K8F8J8_9CHLO</name>
<evidence type="ECO:0000313" key="2">
    <source>
        <dbReference type="Proteomes" id="UP000198341"/>
    </source>
</evidence>
<dbReference type="Proteomes" id="UP000198341">
    <property type="component" value="Chromosome 8"/>
</dbReference>
<dbReference type="EMBL" id="FO082271">
    <property type="protein sequence ID" value="CCO17903.1"/>
    <property type="molecule type" value="Genomic_DNA"/>
</dbReference>
<organism evidence="1 2">
    <name type="scientific">Bathycoccus prasinos</name>
    <dbReference type="NCBI Taxonomy" id="41875"/>
    <lineage>
        <taxon>Eukaryota</taxon>
        <taxon>Viridiplantae</taxon>
        <taxon>Chlorophyta</taxon>
        <taxon>Mamiellophyceae</taxon>
        <taxon>Mamiellales</taxon>
        <taxon>Bathycoccaceae</taxon>
        <taxon>Bathycoccus</taxon>
    </lineage>
</organism>
<proteinExistence type="predicted"/>
<dbReference type="GeneID" id="19014453"/>
<keyword evidence="2" id="KW-1185">Reference proteome</keyword>